<evidence type="ECO:0000313" key="2">
    <source>
        <dbReference type="EMBL" id="MDW8801405.1"/>
    </source>
</evidence>
<feature type="domain" description="N-acetyltransferase" evidence="1">
    <location>
        <begin position="2"/>
        <end position="152"/>
    </location>
</feature>
<dbReference type="EMBL" id="JARUJP010000009">
    <property type="protein sequence ID" value="MDW8801405.1"/>
    <property type="molecule type" value="Genomic_DNA"/>
</dbReference>
<dbReference type="Proteomes" id="UP001281656">
    <property type="component" value="Unassembled WGS sequence"/>
</dbReference>
<evidence type="ECO:0000313" key="3">
    <source>
        <dbReference type="Proteomes" id="UP001281656"/>
    </source>
</evidence>
<dbReference type="SUPFAM" id="SSF55729">
    <property type="entry name" value="Acyl-CoA N-acyltransferases (Nat)"/>
    <property type="match status" value="2"/>
</dbReference>
<dbReference type="CDD" id="cd04301">
    <property type="entry name" value="NAT_SF"/>
    <property type="match status" value="1"/>
</dbReference>
<organism evidence="2 3">
    <name type="scientific">Clostridium tanneri</name>
    <dbReference type="NCBI Taxonomy" id="3037988"/>
    <lineage>
        <taxon>Bacteria</taxon>
        <taxon>Bacillati</taxon>
        <taxon>Bacillota</taxon>
        <taxon>Clostridia</taxon>
        <taxon>Eubacteriales</taxon>
        <taxon>Clostridiaceae</taxon>
        <taxon>Clostridium</taxon>
    </lineage>
</organism>
<dbReference type="RefSeq" id="WP_318797997.1">
    <property type="nucleotide sequence ID" value="NZ_JARUJP010000009.1"/>
</dbReference>
<feature type="domain" description="N-acetyltransferase" evidence="1">
    <location>
        <begin position="159"/>
        <end position="283"/>
    </location>
</feature>
<name>A0ABU4JTD7_9CLOT</name>
<keyword evidence="3" id="KW-1185">Reference proteome</keyword>
<proteinExistence type="predicted"/>
<dbReference type="PANTHER" id="PTHR43617">
    <property type="entry name" value="L-AMINO ACID N-ACETYLTRANSFERASE"/>
    <property type="match status" value="1"/>
</dbReference>
<dbReference type="InterPro" id="IPR000182">
    <property type="entry name" value="GNAT_dom"/>
</dbReference>
<sequence>MITYKRCSEVSMDLIYEGFNIGFSDYMIKINMPKDAFISRFFGTEGNSLDHSFIALDDDKSIGIVFGGVKNYEGVKTMRCGTLAVDPSYRGKGISQRLMQLHKEKAVEEGCKQLFLEVIAGNERAISFYKKLGYDKIYDLSYFSLEEANSLKEKEKLKLDIRPSNIEELKLLRERLRDIHINWQNDVEYIEKSEGQLTLGAYINDKIAGIISMNKNTKISFIWVESLLRQNGIGTSLLMSASKELQLSKISIGFPNNASVQQFITKTGFKRDNIAQYEMYLPL</sequence>
<protein>
    <submittedName>
        <fullName evidence="2">GNAT family N-acetyltransferase</fullName>
        <ecNumber evidence="2">2.3.1.-</ecNumber>
    </submittedName>
</protein>
<dbReference type="Pfam" id="PF00583">
    <property type="entry name" value="Acetyltransf_1"/>
    <property type="match status" value="1"/>
</dbReference>
<comment type="caution">
    <text evidence="2">The sequence shown here is derived from an EMBL/GenBank/DDBJ whole genome shotgun (WGS) entry which is preliminary data.</text>
</comment>
<evidence type="ECO:0000259" key="1">
    <source>
        <dbReference type="PROSITE" id="PS51186"/>
    </source>
</evidence>
<dbReference type="GO" id="GO:0016746">
    <property type="term" value="F:acyltransferase activity"/>
    <property type="evidence" value="ECO:0007669"/>
    <property type="project" value="UniProtKB-KW"/>
</dbReference>
<dbReference type="InterPro" id="IPR050276">
    <property type="entry name" value="MshD_Acetyltransferase"/>
</dbReference>
<dbReference type="Pfam" id="PF13673">
    <property type="entry name" value="Acetyltransf_10"/>
    <property type="match status" value="1"/>
</dbReference>
<accession>A0ABU4JTD7</accession>
<dbReference type="PROSITE" id="PS51186">
    <property type="entry name" value="GNAT"/>
    <property type="match status" value="2"/>
</dbReference>
<reference evidence="2 3" key="1">
    <citation type="submission" date="2023-04" db="EMBL/GenBank/DDBJ databases">
        <title>Clostridium tannerae sp. nov., isolated from the fecal material of an alpaca.</title>
        <authorList>
            <person name="Miller S."/>
            <person name="Hendry M."/>
            <person name="King J."/>
            <person name="Sankaranarayanan K."/>
            <person name="Lawson P.A."/>
        </authorList>
    </citation>
    <scope>NUCLEOTIDE SEQUENCE [LARGE SCALE GENOMIC DNA]</scope>
    <source>
        <strain evidence="2 3">A1-XYC3</strain>
    </source>
</reference>
<keyword evidence="2" id="KW-0808">Transferase</keyword>
<dbReference type="InterPro" id="IPR016181">
    <property type="entry name" value="Acyl_CoA_acyltransferase"/>
</dbReference>
<dbReference type="PANTHER" id="PTHR43617:SF22">
    <property type="entry name" value="L-AMINO ACID N-ACETYLTRANSFERASE AAAT"/>
    <property type="match status" value="1"/>
</dbReference>
<gene>
    <name evidence="2" type="ORF">P8V03_09590</name>
</gene>
<dbReference type="Gene3D" id="3.40.630.30">
    <property type="match status" value="2"/>
</dbReference>
<keyword evidence="2" id="KW-0012">Acyltransferase</keyword>
<dbReference type="EC" id="2.3.1.-" evidence="2"/>